<dbReference type="Pfam" id="PF00069">
    <property type="entry name" value="Pkinase"/>
    <property type="match status" value="1"/>
</dbReference>
<dbReference type="OrthoDB" id="310217at2759"/>
<accession>A0A0N1GWT9</accession>
<dbReference type="PROSITE" id="PS00108">
    <property type="entry name" value="PROTEIN_KINASE_ST"/>
    <property type="match status" value="1"/>
</dbReference>
<feature type="compositionally biased region" description="Basic residues" evidence="1">
    <location>
        <begin position="474"/>
        <end position="484"/>
    </location>
</feature>
<gene>
    <name evidence="3" type="ORF">AB675_4078</name>
</gene>
<dbReference type="GO" id="GO:0005524">
    <property type="term" value="F:ATP binding"/>
    <property type="evidence" value="ECO:0007669"/>
    <property type="project" value="InterPro"/>
</dbReference>
<evidence type="ECO:0000256" key="1">
    <source>
        <dbReference type="SAM" id="MobiDB-lite"/>
    </source>
</evidence>
<dbReference type="AlphaFoldDB" id="A0A0N1GWT9"/>
<evidence type="ECO:0000313" key="3">
    <source>
        <dbReference type="EMBL" id="KPI34477.1"/>
    </source>
</evidence>
<organism evidence="3 4">
    <name type="scientific">Cyphellophora attinorum</name>
    <dbReference type="NCBI Taxonomy" id="1664694"/>
    <lineage>
        <taxon>Eukaryota</taxon>
        <taxon>Fungi</taxon>
        <taxon>Dikarya</taxon>
        <taxon>Ascomycota</taxon>
        <taxon>Pezizomycotina</taxon>
        <taxon>Eurotiomycetes</taxon>
        <taxon>Chaetothyriomycetidae</taxon>
        <taxon>Chaetothyriales</taxon>
        <taxon>Cyphellophoraceae</taxon>
        <taxon>Cyphellophora</taxon>
    </lineage>
</organism>
<dbReference type="InterPro" id="IPR011009">
    <property type="entry name" value="Kinase-like_dom_sf"/>
</dbReference>
<dbReference type="PROSITE" id="PS50011">
    <property type="entry name" value="PROTEIN_KINASE_DOM"/>
    <property type="match status" value="1"/>
</dbReference>
<comment type="caution">
    <text evidence="3">The sequence shown here is derived from an EMBL/GenBank/DDBJ whole genome shotgun (WGS) entry which is preliminary data.</text>
</comment>
<dbReference type="RefSeq" id="XP_017994440.1">
    <property type="nucleotide sequence ID" value="XM_018144190.1"/>
</dbReference>
<reference evidence="3 4" key="1">
    <citation type="submission" date="2015-06" db="EMBL/GenBank/DDBJ databases">
        <title>Draft genome of the ant-associated black yeast Phialophora attae CBS 131958.</title>
        <authorList>
            <person name="Moreno L.F."/>
            <person name="Stielow B.J."/>
            <person name="de Hoog S."/>
            <person name="Vicente V.A."/>
            <person name="Weiss V.A."/>
            <person name="de Vries M."/>
            <person name="Cruz L.M."/>
            <person name="Souza E.M."/>
        </authorList>
    </citation>
    <scope>NUCLEOTIDE SEQUENCE [LARGE SCALE GENOMIC DNA]</scope>
    <source>
        <strain evidence="3 4">CBS 131958</strain>
    </source>
</reference>
<dbReference type="InterPro" id="IPR008271">
    <property type="entry name" value="Ser/Thr_kinase_AS"/>
</dbReference>
<feature type="domain" description="Protein kinase" evidence="2">
    <location>
        <begin position="83"/>
        <end position="460"/>
    </location>
</feature>
<dbReference type="InterPro" id="IPR051681">
    <property type="entry name" value="Ser/Thr_Kinases-Pseudokinases"/>
</dbReference>
<dbReference type="GeneID" id="28736070"/>
<dbReference type="Proteomes" id="UP000038010">
    <property type="component" value="Unassembled WGS sequence"/>
</dbReference>
<proteinExistence type="predicted"/>
<feature type="region of interest" description="Disordered" evidence="1">
    <location>
        <begin position="474"/>
        <end position="499"/>
    </location>
</feature>
<sequence length="499" mass="58691">MGNVTSALQHEEACRLRENKHPNLNAVHEYDKNTAYRTASWTNDRKKLARRRTRWGLKGSYNTDAYNFLTSRALVSDDPNEIWEGVQLLGKGAFGTVGLWKRFDSRGHVIDSVAIKESKESDPRVKVDLLRRTHGREKIPRKAFWQDFFSRRTPYVPVLRKIVHFLGSTNSWRFYTEYCPNGDIFGLIEVYQKYNADRAQKHPHEPVERIPLLYVWAVLYSLAHALHRLKLSERDEDEIDDVLNHDLLDGPSDPMFVLHLDIKDANILLGNPYKHHLMRGYPIAKLADFGLASLTSMNHERNSRKWREWGTKICDPPEQYDKGHFDHFWQNPTIHPGRNTSYPFTPKHGVWQIAAVVFSMIDLGPNNLWLDQQLQYLARNPREAERKCNSSRPRGQWLEGRFTHESFADYGTDIMHLLASCLNMIPENRPSAREVMNACLRGMQNEVDRLERERIAYPVVFFGDYGLEELKDHMRSRRARKERRRREDRDGKRRRHSHW</sequence>
<dbReference type="Gene3D" id="1.10.510.10">
    <property type="entry name" value="Transferase(Phosphotransferase) domain 1"/>
    <property type="match status" value="1"/>
</dbReference>
<name>A0A0N1GWT9_9EURO</name>
<evidence type="ECO:0000313" key="4">
    <source>
        <dbReference type="Proteomes" id="UP000038010"/>
    </source>
</evidence>
<evidence type="ECO:0000259" key="2">
    <source>
        <dbReference type="PROSITE" id="PS50011"/>
    </source>
</evidence>
<dbReference type="GO" id="GO:0004674">
    <property type="term" value="F:protein serine/threonine kinase activity"/>
    <property type="evidence" value="ECO:0007669"/>
    <property type="project" value="TreeGrafter"/>
</dbReference>
<protein>
    <recommendedName>
        <fullName evidence="2">Protein kinase domain-containing protein</fullName>
    </recommendedName>
</protein>
<dbReference type="SUPFAM" id="SSF56112">
    <property type="entry name" value="Protein kinase-like (PK-like)"/>
    <property type="match status" value="1"/>
</dbReference>
<dbReference type="VEuPathDB" id="FungiDB:AB675_4078"/>
<dbReference type="InterPro" id="IPR000719">
    <property type="entry name" value="Prot_kinase_dom"/>
</dbReference>
<dbReference type="PANTHER" id="PTHR44329">
    <property type="entry name" value="SERINE/THREONINE-PROTEIN KINASE TNNI3K-RELATED"/>
    <property type="match status" value="1"/>
</dbReference>
<dbReference type="SMART" id="SM00220">
    <property type="entry name" value="S_TKc"/>
    <property type="match status" value="1"/>
</dbReference>
<dbReference type="STRING" id="1664694.A0A0N1GWT9"/>
<keyword evidence="4" id="KW-1185">Reference proteome</keyword>
<dbReference type="EMBL" id="LFJN01000059">
    <property type="protein sequence ID" value="KPI34477.1"/>
    <property type="molecule type" value="Genomic_DNA"/>
</dbReference>